<name>A0A8J2ZKM5_9RHOB</name>
<reference evidence="2" key="2">
    <citation type="submission" date="2020-09" db="EMBL/GenBank/DDBJ databases">
        <authorList>
            <person name="Sun Q."/>
            <person name="Zhou Y."/>
        </authorList>
    </citation>
    <scope>NUCLEOTIDE SEQUENCE</scope>
    <source>
        <strain evidence="2">CGMCC 1.15762</strain>
    </source>
</reference>
<keyword evidence="1" id="KW-1133">Transmembrane helix</keyword>
<keyword evidence="3" id="KW-1185">Reference proteome</keyword>
<dbReference type="Proteomes" id="UP000617145">
    <property type="component" value="Unassembled WGS sequence"/>
</dbReference>
<proteinExistence type="predicted"/>
<organism evidence="2 3">
    <name type="scientific">Salipiger pallidus</name>
    <dbReference type="NCBI Taxonomy" id="1775170"/>
    <lineage>
        <taxon>Bacteria</taxon>
        <taxon>Pseudomonadati</taxon>
        <taxon>Pseudomonadota</taxon>
        <taxon>Alphaproteobacteria</taxon>
        <taxon>Rhodobacterales</taxon>
        <taxon>Roseobacteraceae</taxon>
        <taxon>Salipiger</taxon>
    </lineage>
</organism>
<dbReference type="EMBL" id="BMJV01000004">
    <property type="protein sequence ID" value="GGG74665.1"/>
    <property type="molecule type" value="Genomic_DNA"/>
</dbReference>
<keyword evidence="1" id="KW-0812">Transmembrane</keyword>
<evidence type="ECO:0000313" key="2">
    <source>
        <dbReference type="EMBL" id="GGG74665.1"/>
    </source>
</evidence>
<reference evidence="2" key="1">
    <citation type="journal article" date="2014" name="Int. J. Syst. Evol. Microbiol.">
        <title>Complete genome sequence of Corynebacterium casei LMG S-19264T (=DSM 44701T), isolated from a smear-ripened cheese.</title>
        <authorList>
            <consortium name="US DOE Joint Genome Institute (JGI-PGF)"/>
            <person name="Walter F."/>
            <person name="Albersmeier A."/>
            <person name="Kalinowski J."/>
            <person name="Ruckert C."/>
        </authorList>
    </citation>
    <scope>NUCLEOTIDE SEQUENCE</scope>
    <source>
        <strain evidence="2">CGMCC 1.15762</strain>
    </source>
</reference>
<evidence type="ECO:0000313" key="3">
    <source>
        <dbReference type="Proteomes" id="UP000617145"/>
    </source>
</evidence>
<accession>A0A8J2ZKM5</accession>
<feature type="transmembrane region" description="Helical" evidence="1">
    <location>
        <begin position="79"/>
        <end position="99"/>
    </location>
</feature>
<feature type="transmembrane region" description="Helical" evidence="1">
    <location>
        <begin position="120"/>
        <end position="145"/>
    </location>
</feature>
<evidence type="ECO:0000256" key="1">
    <source>
        <dbReference type="SAM" id="Phobius"/>
    </source>
</evidence>
<protein>
    <submittedName>
        <fullName evidence="2">Uncharacterized protein</fullName>
    </submittedName>
</protein>
<sequence>MRTYAFRKMTQADFRDRVRRIDASSCRNGQTKRPEKGSRRPFLNMLTGFGGAYIVMTVARNREAIEVHLADGSLSAGQQHVVLLALTVFLAVAAVALGINVFRWTMSRPKTIKRSNSSGVILGAFLAAALIYTPASVVEAGMGLLDDNSRSLLVAASEGVKSAVPVSAASIAFVSSLSGF</sequence>
<feature type="transmembrane region" description="Helical" evidence="1">
    <location>
        <begin position="42"/>
        <end position="59"/>
    </location>
</feature>
<dbReference type="AlphaFoldDB" id="A0A8J2ZKM5"/>
<comment type="caution">
    <text evidence="2">The sequence shown here is derived from an EMBL/GenBank/DDBJ whole genome shotgun (WGS) entry which is preliminary data.</text>
</comment>
<keyword evidence="1" id="KW-0472">Membrane</keyword>
<gene>
    <name evidence="2" type="ORF">GCM10011415_23930</name>
</gene>